<keyword evidence="3" id="KW-1185">Reference proteome</keyword>
<feature type="region of interest" description="Disordered" evidence="2">
    <location>
        <begin position="152"/>
        <end position="172"/>
    </location>
</feature>
<dbReference type="PANTHER" id="PTHR24176">
    <property type="entry name" value="ANKYRIN REPEAT DOMAIN-CONTAINING PROTEIN 31-RELATED"/>
    <property type="match status" value="1"/>
</dbReference>
<feature type="repeat" description="ANK" evidence="1">
    <location>
        <begin position="475"/>
        <end position="507"/>
    </location>
</feature>
<evidence type="ECO:0000313" key="4">
    <source>
        <dbReference type="RefSeq" id="XP_033813437.1"/>
    </source>
</evidence>
<feature type="compositionally biased region" description="Basic and acidic residues" evidence="2">
    <location>
        <begin position="410"/>
        <end position="427"/>
    </location>
</feature>
<dbReference type="RefSeq" id="XP_033813437.1">
    <property type="nucleotide sequence ID" value="XM_033957546.1"/>
</dbReference>
<feature type="compositionally biased region" description="Basic and acidic residues" evidence="2">
    <location>
        <begin position="352"/>
        <end position="361"/>
    </location>
</feature>
<dbReference type="InterPro" id="IPR042334">
    <property type="entry name" value="ANKRD31"/>
</dbReference>
<sequence length="567" mass="62947">MQENGDVTDDSDETIVESSAFENDSDEDELHLKRLLFVCKEASFTSLTNSVCRASGRQSVLGHPSPEIQLMCRLSEKQDKMDQMDQISYDNKEYSEKSLSSSAASNMITSTAKVKEKSITTLEEMTSQNLFNEDDQNPEMIRSETTISLKDQSLGSRKLETGTSSEPSGMIPMRTSVGQALLHRNDGEINITDLLRPLDVSESPGVSSPLTDLFTPQSDVLSMYSSPNKKSCTLPSELVTALNALPRCALEPVSQMKMNALLENTAEQRTECLKSKANLFQIDEECTQIAEMALDPWFAEQQNEQLQELTESQLQDTLDEQLLNGQLNIERLTFSNSISSGENQAKAGRSSPSKETREHSFITRKSARKRNQSKCSCCEMDSFKYGSVFSIQPEAKRRITQRNSRANDMSSDKDVKEKHAVAKPDKNKLTLSKKAFHSEDTCHKKGLQPKRCSAETGNETCQSLSLGIINRRNIFGETQLHKAAMEGDANHACTLIKAGANINVQDYAGWTALHEASAAGFYKIVKVLLEAGADVNCRGSGQITPIHDAAKEGYYEVHNLFYIRVKV</sequence>
<feature type="region of interest" description="Disordered" evidence="2">
    <location>
        <begin position="338"/>
        <end position="367"/>
    </location>
</feature>
<keyword evidence="1" id="KW-0040">ANK repeat</keyword>
<dbReference type="Proteomes" id="UP000515159">
    <property type="component" value="Chromosome 1"/>
</dbReference>
<dbReference type="Pfam" id="PF12796">
    <property type="entry name" value="Ank_2"/>
    <property type="match status" value="1"/>
</dbReference>
<reference evidence="4" key="1">
    <citation type="submission" date="2025-08" db="UniProtKB">
        <authorList>
            <consortium name="RefSeq"/>
        </authorList>
    </citation>
    <scope>IDENTIFICATION</scope>
</reference>
<dbReference type="AlphaFoldDB" id="A0A6P8S6D3"/>
<protein>
    <submittedName>
        <fullName evidence="4">Ankyrin repeat domain-containing protein 31</fullName>
    </submittedName>
</protein>
<dbReference type="GeneID" id="117366313"/>
<dbReference type="SMART" id="SM00248">
    <property type="entry name" value="ANK"/>
    <property type="match status" value="2"/>
</dbReference>
<name>A0A6P8S6D3_GEOSA</name>
<proteinExistence type="predicted"/>
<organism evidence="3 4">
    <name type="scientific">Geotrypetes seraphini</name>
    <name type="common">Gaboon caecilian</name>
    <name type="synonym">Caecilia seraphini</name>
    <dbReference type="NCBI Taxonomy" id="260995"/>
    <lineage>
        <taxon>Eukaryota</taxon>
        <taxon>Metazoa</taxon>
        <taxon>Chordata</taxon>
        <taxon>Craniata</taxon>
        <taxon>Vertebrata</taxon>
        <taxon>Euteleostomi</taxon>
        <taxon>Amphibia</taxon>
        <taxon>Gymnophiona</taxon>
        <taxon>Geotrypetes</taxon>
    </lineage>
</organism>
<dbReference type="PANTHER" id="PTHR24176:SF14">
    <property type="entry name" value="ANKYRIN REPEAT DOMAIN-CONTAINING PROTEIN 31"/>
    <property type="match status" value="1"/>
</dbReference>
<dbReference type="PRINTS" id="PR01415">
    <property type="entry name" value="ANKYRIN"/>
</dbReference>
<evidence type="ECO:0000256" key="2">
    <source>
        <dbReference type="SAM" id="MobiDB-lite"/>
    </source>
</evidence>
<dbReference type="PROSITE" id="PS50297">
    <property type="entry name" value="ANK_REP_REGION"/>
    <property type="match status" value="2"/>
</dbReference>
<gene>
    <name evidence="4" type="primary">ANKRD31</name>
</gene>
<dbReference type="InterPro" id="IPR036770">
    <property type="entry name" value="Ankyrin_rpt-contain_sf"/>
</dbReference>
<accession>A0A6P8S6D3</accession>
<dbReference type="KEGG" id="gsh:117366313"/>
<dbReference type="OrthoDB" id="366390at2759"/>
<dbReference type="SUPFAM" id="SSF48403">
    <property type="entry name" value="Ankyrin repeat"/>
    <property type="match status" value="1"/>
</dbReference>
<dbReference type="CTD" id="256006"/>
<dbReference type="InParanoid" id="A0A6P8S6D3"/>
<feature type="repeat" description="ANK" evidence="1">
    <location>
        <begin position="508"/>
        <end position="540"/>
    </location>
</feature>
<feature type="compositionally biased region" description="Polar residues" evidence="2">
    <location>
        <begin position="152"/>
        <end position="167"/>
    </location>
</feature>
<dbReference type="PROSITE" id="PS50088">
    <property type="entry name" value="ANK_REPEAT"/>
    <property type="match status" value="2"/>
</dbReference>
<dbReference type="Gene3D" id="1.25.40.20">
    <property type="entry name" value="Ankyrin repeat-containing domain"/>
    <property type="match status" value="2"/>
</dbReference>
<dbReference type="InterPro" id="IPR002110">
    <property type="entry name" value="Ankyrin_rpt"/>
</dbReference>
<evidence type="ECO:0000313" key="3">
    <source>
        <dbReference type="Proteomes" id="UP000515159"/>
    </source>
</evidence>
<feature type="region of interest" description="Disordered" evidence="2">
    <location>
        <begin position="396"/>
        <end position="427"/>
    </location>
</feature>
<evidence type="ECO:0000256" key="1">
    <source>
        <dbReference type="PROSITE-ProRule" id="PRU00023"/>
    </source>
</evidence>